<feature type="transmembrane region" description="Helical" evidence="2">
    <location>
        <begin position="383"/>
        <end position="406"/>
    </location>
</feature>
<feature type="compositionally biased region" description="Low complexity" evidence="1">
    <location>
        <begin position="465"/>
        <end position="474"/>
    </location>
</feature>
<dbReference type="InterPro" id="IPR003004">
    <property type="entry name" value="GspF/PilC"/>
</dbReference>
<gene>
    <name evidence="3" type="ordered locus">Intca_1044</name>
</gene>
<dbReference type="EMBL" id="CP002343">
    <property type="protein sequence ID" value="ADU47567.1"/>
    <property type="molecule type" value="Genomic_DNA"/>
</dbReference>
<keyword evidence="2" id="KW-0812">Transmembrane</keyword>
<evidence type="ECO:0000313" key="3">
    <source>
        <dbReference type="EMBL" id="ADU47567.1"/>
    </source>
</evidence>
<evidence type="ECO:0000256" key="1">
    <source>
        <dbReference type="SAM" id="MobiDB-lite"/>
    </source>
</evidence>
<feature type="transmembrane region" description="Helical" evidence="2">
    <location>
        <begin position="123"/>
        <end position="141"/>
    </location>
</feature>
<keyword evidence="4" id="KW-1185">Reference proteome</keyword>
<reference evidence="3 4" key="1">
    <citation type="journal article" date="2010" name="Stand. Genomic Sci.">
        <title>Complete genome sequence of Intrasporangium calvum type strain (7 KIP).</title>
        <authorList>
            <person name="Del Rio T.G."/>
            <person name="Chertkov O."/>
            <person name="Yasawong M."/>
            <person name="Lucas S."/>
            <person name="Deshpande S."/>
            <person name="Cheng J.F."/>
            <person name="Detter C."/>
            <person name="Tapia R."/>
            <person name="Han C."/>
            <person name="Goodwin L."/>
            <person name="Pitluck S."/>
            <person name="Liolios K."/>
            <person name="Ivanova N."/>
            <person name="Mavromatis K."/>
            <person name="Pati A."/>
            <person name="Chen A."/>
            <person name="Palaniappan K."/>
            <person name="Land M."/>
            <person name="Hauser L."/>
            <person name="Chang Y.J."/>
            <person name="Jeffries C.D."/>
            <person name="Rohde M."/>
            <person name="Pukall R."/>
            <person name="Sikorski J."/>
            <person name="Goker M."/>
            <person name="Woyke T."/>
            <person name="Bristow J."/>
            <person name="Eisen J.A."/>
            <person name="Markowitz V."/>
            <person name="Hugenholtz P."/>
            <person name="Kyrpides N.C."/>
            <person name="Klenk H.P."/>
            <person name="Lapidus A."/>
        </authorList>
    </citation>
    <scope>NUCLEOTIDE SEQUENCE [LARGE SCALE GENOMIC DNA]</scope>
    <source>
        <strain evidence="4">ATCC 23552 / DSM 43043 / JCM 3097 / NBRC 12989 / 7 KIP</strain>
    </source>
</reference>
<feature type="transmembrane region" description="Helical" evidence="2">
    <location>
        <begin position="412"/>
        <end position="429"/>
    </location>
</feature>
<evidence type="ECO:0000313" key="4">
    <source>
        <dbReference type="Proteomes" id="UP000008914"/>
    </source>
</evidence>
<dbReference type="STRING" id="710696.Intca_1044"/>
<dbReference type="HOGENOM" id="CLU_045656_1_0_11"/>
<feature type="transmembrane region" description="Helical" evidence="2">
    <location>
        <begin position="84"/>
        <end position="111"/>
    </location>
</feature>
<sequence length="474" mass="49809">MKVLALAAVGTILVTGAIAAYFFLEPMASEPKVWGLLFEMSTVSVVLWVQIAFLLVKVLFLNASGMLELSFHLPLTNRERAAALLIYEATMAGMVSAVGFTSLTAAAVALLGPAVVPRLLEAIVFPIILTYLALSAAYLVLGRVLSLIGLRRVQGILLILIMFGLLTLYASRLGPLSSQATAAYLSDRTEFVWVAALAWLTHQYGPVAMAGVFLLAAVTLVAVALWATPSEHVPHSRYLNVPFGWPVARRLGPYDRCLLRSSQTWLAIAVAVAVFVGLCLEPVANPLWALAVLSMSGLYQFASTEPLRVLVADGASAWRTYGRLVKAQFVLLLALAVPSVAVVAAVRPGELGGSAPALVGCAGGALIAICIGIAFPAENDNPFSVFLGLAITAAVLGLGGIALGILQLPPPVVFTIALGTAILVVWYSVQGIRATDSRRRNEEGASGRQQRGRGGIAHARGRGGSSALSHVLDG</sequence>
<keyword evidence="2" id="KW-0472">Membrane</keyword>
<feature type="transmembrane region" description="Helical" evidence="2">
    <location>
        <begin position="357"/>
        <end position="376"/>
    </location>
</feature>
<keyword evidence="2" id="KW-1133">Transmembrane helix</keyword>
<feature type="transmembrane region" description="Helical" evidence="2">
    <location>
        <begin position="286"/>
        <end position="303"/>
    </location>
</feature>
<dbReference type="RefSeq" id="WP_013491885.1">
    <property type="nucleotide sequence ID" value="NC_014830.1"/>
</dbReference>
<feature type="transmembrane region" description="Helical" evidence="2">
    <location>
        <begin position="153"/>
        <end position="171"/>
    </location>
</feature>
<feature type="transmembrane region" description="Helical" evidence="2">
    <location>
        <begin position="324"/>
        <end position="345"/>
    </location>
</feature>
<feature type="transmembrane region" description="Helical" evidence="2">
    <location>
        <begin position="207"/>
        <end position="227"/>
    </location>
</feature>
<feature type="region of interest" description="Disordered" evidence="1">
    <location>
        <begin position="438"/>
        <end position="474"/>
    </location>
</feature>
<dbReference type="eggNOG" id="ENOG5032HK7">
    <property type="taxonomic scope" value="Bacteria"/>
</dbReference>
<dbReference type="AlphaFoldDB" id="E6SDE5"/>
<dbReference type="PRINTS" id="PR00812">
    <property type="entry name" value="BCTERIALGSPF"/>
</dbReference>
<proteinExistence type="predicted"/>
<dbReference type="KEGG" id="ica:Intca_1044"/>
<organism evidence="3 4">
    <name type="scientific">Intrasporangium calvum (strain ATCC 23552 / DSM 43043 / JCM 3097 / NBRC 12989 / NCIMB 10167 / NRRL B-3866 / 7 KIP)</name>
    <dbReference type="NCBI Taxonomy" id="710696"/>
    <lineage>
        <taxon>Bacteria</taxon>
        <taxon>Bacillati</taxon>
        <taxon>Actinomycetota</taxon>
        <taxon>Actinomycetes</taxon>
        <taxon>Micrococcales</taxon>
        <taxon>Intrasporangiaceae</taxon>
        <taxon>Intrasporangium</taxon>
    </lineage>
</organism>
<dbReference type="Proteomes" id="UP000008914">
    <property type="component" value="Chromosome"/>
</dbReference>
<name>E6SDE5_INTC7</name>
<evidence type="ECO:0000256" key="2">
    <source>
        <dbReference type="SAM" id="Phobius"/>
    </source>
</evidence>
<feature type="transmembrane region" description="Helical" evidence="2">
    <location>
        <begin position="43"/>
        <end position="63"/>
    </location>
</feature>
<feature type="transmembrane region" description="Helical" evidence="2">
    <location>
        <begin position="264"/>
        <end position="280"/>
    </location>
</feature>
<dbReference type="OrthoDB" id="4017294at2"/>
<protein>
    <submittedName>
        <fullName evidence="3">Uncharacterized protein</fullName>
    </submittedName>
</protein>
<accession>E6SDE5</accession>